<evidence type="ECO:0000313" key="1">
    <source>
        <dbReference type="EMBL" id="KAJ7382603.1"/>
    </source>
</evidence>
<dbReference type="EMBL" id="MU825919">
    <property type="protein sequence ID" value="KAJ7382603.1"/>
    <property type="molecule type" value="Genomic_DNA"/>
</dbReference>
<dbReference type="AlphaFoldDB" id="A0A9X0D1U0"/>
<proteinExistence type="predicted"/>
<reference evidence="1" key="1">
    <citation type="submission" date="2023-01" db="EMBL/GenBank/DDBJ databases">
        <title>Genome assembly of the deep-sea coral Lophelia pertusa.</title>
        <authorList>
            <person name="Herrera S."/>
            <person name="Cordes E."/>
        </authorList>
    </citation>
    <scope>NUCLEOTIDE SEQUENCE</scope>
    <source>
        <strain evidence="1">USNM1676648</strain>
        <tissue evidence="1">Polyp</tissue>
    </source>
</reference>
<keyword evidence="2" id="KW-1185">Reference proteome</keyword>
<accession>A0A9X0D1U0</accession>
<name>A0A9X0D1U0_9CNID</name>
<comment type="caution">
    <text evidence="1">The sequence shown here is derived from an EMBL/GenBank/DDBJ whole genome shotgun (WGS) entry which is preliminary data.</text>
</comment>
<gene>
    <name evidence="1" type="ORF">OS493_033961</name>
</gene>
<protein>
    <submittedName>
        <fullName evidence="1">Uncharacterized protein</fullName>
    </submittedName>
</protein>
<dbReference type="Proteomes" id="UP001163046">
    <property type="component" value="Unassembled WGS sequence"/>
</dbReference>
<evidence type="ECO:0000313" key="2">
    <source>
        <dbReference type="Proteomes" id="UP001163046"/>
    </source>
</evidence>
<sequence length="118" mass="14160">MYGCRQRKHVTVDIYKNQLNESREETKRLRRHSDPSCPQLQIIYPVNEPESAAQWQWRQETTKKGYPNKRCKQFHCTPKSVLWRRRGSGQKKHLIILVITKGCQKIVNYSRTFFKQVL</sequence>
<organism evidence="1 2">
    <name type="scientific">Desmophyllum pertusum</name>
    <dbReference type="NCBI Taxonomy" id="174260"/>
    <lineage>
        <taxon>Eukaryota</taxon>
        <taxon>Metazoa</taxon>
        <taxon>Cnidaria</taxon>
        <taxon>Anthozoa</taxon>
        <taxon>Hexacorallia</taxon>
        <taxon>Scleractinia</taxon>
        <taxon>Caryophylliina</taxon>
        <taxon>Caryophylliidae</taxon>
        <taxon>Desmophyllum</taxon>
    </lineage>
</organism>